<dbReference type="OrthoDB" id="10552323at2759"/>
<dbReference type="Proteomes" id="UP000194236">
    <property type="component" value="Unassembled WGS sequence"/>
</dbReference>
<evidence type="ECO:0000313" key="3">
    <source>
        <dbReference type="Proteomes" id="UP000194236"/>
    </source>
</evidence>
<feature type="region of interest" description="Disordered" evidence="1">
    <location>
        <begin position="340"/>
        <end position="381"/>
    </location>
</feature>
<feature type="region of interest" description="Disordered" evidence="1">
    <location>
        <begin position="407"/>
        <end position="427"/>
    </location>
</feature>
<feature type="compositionally biased region" description="Polar residues" evidence="1">
    <location>
        <begin position="371"/>
        <end position="381"/>
    </location>
</feature>
<feature type="compositionally biased region" description="Low complexity" evidence="1">
    <location>
        <begin position="345"/>
        <end position="367"/>
    </location>
</feature>
<proteinExistence type="predicted"/>
<sequence>QQQLLSFQQLQQHPADQQQFVQPLDKPRPFLVMKPGFRNSQKLLHQIQIEHQQQQPLTHSSQTLPQHQPQAAGLSSSLQSTSELENPFMRFNSLNNGQHLLRAPNQAVQLQAQTPSSTPALFQHFSAQLPLGQPVFRPIQSFSRLSTGGSQQQLGQAHSSFLRSATQGQTFPQLTSTGGFLSQPPSSTSSTQQPVQPSSFLTSNAVSQSMPQTFQGAKKQTVQVETVEGPPSSTIDTRAELQNQIKHILASSPNLSEDSRVRHREAIFKAVHSLIEPTDSSSSNHQQQQQQLLLQQQQQQQLQHQHQSTNTLQSSSLDSSTGRFEPFHPKSMLFNFPVSQTSQRSNSASRLPSTLSSGSSSAQLQQANVRRPSQIQPDQFTLSPIQPLGKLPFNLLARFPSLLPGLQQPMLSSPADTGKQDQSNDQKIQTQIQTFLQQNDPQRL</sequence>
<feature type="non-terminal residue" evidence="2">
    <location>
        <position position="444"/>
    </location>
</feature>
<feature type="non-terminal residue" evidence="2">
    <location>
        <position position="1"/>
    </location>
</feature>
<accession>A0A1Y3B6F2</accession>
<feature type="region of interest" description="Disordered" evidence="1">
    <location>
        <begin position="276"/>
        <end position="328"/>
    </location>
</feature>
<gene>
    <name evidence="2" type="ORF">BLA29_005749</name>
</gene>
<name>A0A1Y3B6F2_EURMA</name>
<feature type="compositionally biased region" description="Low complexity" evidence="1">
    <location>
        <begin position="182"/>
        <end position="199"/>
    </location>
</feature>
<feature type="compositionally biased region" description="Low complexity" evidence="1">
    <location>
        <begin position="1"/>
        <end position="19"/>
    </location>
</feature>
<feature type="compositionally biased region" description="Low complexity" evidence="1">
    <location>
        <begin position="279"/>
        <end position="320"/>
    </location>
</feature>
<dbReference type="EMBL" id="MUJZ01040959">
    <property type="protein sequence ID" value="OTF75644.1"/>
    <property type="molecule type" value="Genomic_DNA"/>
</dbReference>
<dbReference type="AlphaFoldDB" id="A0A1Y3B6F2"/>
<keyword evidence="3" id="KW-1185">Reference proteome</keyword>
<feature type="region of interest" description="Disordered" evidence="1">
    <location>
        <begin position="172"/>
        <end position="205"/>
    </location>
</feature>
<feature type="region of interest" description="Disordered" evidence="1">
    <location>
        <begin position="1"/>
        <end position="23"/>
    </location>
</feature>
<reference evidence="2 3" key="1">
    <citation type="submission" date="2017-03" db="EMBL/GenBank/DDBJ databases">
        <title>Genome Survey of Euroglyphus maynei.</title>
        <authorList>
            <person name="Arlian L.G."/>
            <person name="Morgan M.S."/>
            <person name="Rider S.D."/>
        </authorList>
    </citation>
    <scope>NUCLEOTIDE SEQUENCE [LARGE SCALE GENOMIC DNA]</scope>
    <source>
        <strain evidence="2">Arlian Lab</strain>
        <tissue evidence="2">Whole body</tissue>
    </source>
</reference>
<comment type="caution">
    <text evidence="2">The sequence shown here is derived from an EMBL/GenBank/DDBJ whole genome shotgun (WGS) entry which is preliminary data.</text>
</comment>
<organism evidence="2 3">
    <name type="scientific">Euroglyphus maynei</name>
    <name type="common">Mayne's house dust mite</name>
    <dbReference type="NCBI Taxonomy" id="6958"/>
    <lineage>
        <taxon>Eukaryota</taxon>
        <taxon>Metazoa</taxon>
        <taxon>Ecdysozoa</taxon>
        <taxon>Arthropoda</taxon>
        <taxon>Chelicerata</taxon>
        <taxon>Arachnida</taxon>
        <taxon>Acari</taxon>
        <taxon>Acariformes</taxon>
        <taxon>Sarcoptiformes</taxon>
        <taxon>Astigmata</taxon>
        <taxon>Psoroptidia</taxon>
        <taxon>Analgoidea</taxon>
        <taxon>Pyroglyphidae</taxon>
        <taxon>Pyroglyphinae</taxon>
        <taxon>Euroglyphus</taxon>
    </lineage>
</organism>
<evidence type="ECO:0000256" key="1">
    <source>
        <dbReference type="SAM" id="MobiDB-lite"/>
    </source>
</evidence>
<feature type="region of interest" description="Disordered" evidence="1">
    <location>
        <begin position="49"/>
        <end position="79"/>
    </location>
</feature>
<evidence type="ECO:0000313" key="2">
    <source>
        <dbReference type="EMBL" id="OTF75644.1"/>
    </source>
</evidence>
<protein>
    <submittedName>
        <fullName evidence="2">Uncharacterized protein</fullName>
    </submittedName>
</protein>
<feature type="compositionally biased region" description="Polar residues" evidence="1">
    <location>
        <begin position="56"/>
        <end position="69"/>
    </location>
</feature>